<keyword evidence="4" id="KW-1185">Reference proteome</keyword>
<dbReference type="Proteomes" id="UP000054495">
    <property type="component" value="Unassembled WGS sequence"/>
</dbReference>
<protein>
    <recommendedName>
        <fullName evidence="2">Mos1 transposase HTH domain-containing protein</fullName>
    </recommendedName>
</protein>
<gene>
    <name evidence="3" type="ORF">ANCCEY_14900</name>
</gene>
<sequence length="404" mass="46019">MEYYVCQSHLLHTDSSTAGFDPNSEKPVNRKRTNTASSGGGNEKRTANKASAIGVFHENLGVASIPRKISPENSRKGKNAEQARKKLCEIYGEDCLTECQRQHWFTRLLSGNFNVQDTPHTGHPTTTDDNKIKRLVETNRRMTTREIAEKFDIPNSTVYLHLQQLGYVNKLDVWVPHEGPPSTLFYADGVALIADSRAELQLKVQKWQTVLADAGFKLNLRKTEVMSSIGGGDAVLDENGTAFTQTEEFQYLGSILSADGTVDAAVRGRIVCAWLKWRESTEILCDRMCSRVLKGKIYHVVRPAMMYGSECWPVSKTHERMLNTAEMRMLRWECGLTRRDKVRNEDIRALMQTAPMQQKLRAQRLRWFGHVMRRPPLHPTRQAMEMEVTGKRPTGAPKRRWKDT</sequence>
<evidence type="ECO:0000313" key="3">
    <source>
        <dbReference type="EMBL" id="EPB66013.1"/>
    </source>
</evidence>
<evidence type="ECO:0000259" key="2">
    <source>
        <dbReference type="Pfam" id="PF17906"/>
    </source>
</evidence>
<feature type="non-terminal residue" evidence="3">
    <location>
        <position position="404"/>
    </location>
</feature>
<accession>A0A0D6L5Q3</accession>
<feature type="domain" description="Mos1 transposase HTH" evidence="2">
    <location>
        <begin position="75"/>
        <end position="112"/>
    </location>
</feature>
<dbReference type="InterPro" id="IPR041426">
    <property type="entry name" value="Mos1_HTH"/>
</dbReference>
<organism evidence="3 4">
    <name type="scientific">Ancylostoma ceylanicum</name>
    <dbReference type="NCBI Taxonomy" id="53326"/>
    <lineage>
        <taxon>Eukaryota</taxon>
        <taxon>Metazoa</taxon>
        <taxon>Ecdysozoa</taxon>
        <taxon>Nematoda</taxon>
        <taxon>Chromadorea</taxon>
        <taxon>Rhabditida</taxon>
        <taxon>Rhabditina</taxon>
        <taxon>Rhabditomorpha</taxon>
        <taxon>Strongyloidea</taxon>
        <taxon>Ancylostomatidae</taxon>
        <taxon>Ancylostomatinae</taxon>
        <taxon>Ancylostoma</taxon>
    </lineage>
</organism>
<dbReference type="PANTHER" id="PTHR46238:SF8">
    <property type="entry name" value="ENDONUCLEASE_EXONUCLEASE_PHOSPHATASE DOMAIN-CONTAINING PROTEIN"/>
    <property type="match status" value="1"/>
</dbReference>
<dbReference type="Gene3D" id="1.10.10.10">
    <property type="entry name" value="Winged helix-like DNA-binding domain superfamily/Winged helix DNA-binding domain"/>
    <property type="match status" value="1"/>
</dbReference>
<dbReference type="AlphaFoldDB" id="A0A0D6L5Q3"/>
<dbReference type="Gene3D" id="1.10.10.1450">
    <property type="match status" value="1"/>
</dbReference>
<evidence type="ECO:0000256" key="1">
    <source>
        <dbReference type="SAM" id="MobiDB-lite"/>
    </source>
</evidence>
<dbReference type="Pfam" id="PF17906">
    <property type="entry name" value="HTH_48"/>
    <property type="match status" value="1"/>
</dbReference>
<dbReference type="EMBL" id="KE126677">
    <property type="protein sequence ID" value="EPB66013.1"/>
    <property type="molecule type" value="Genomic_DNA"/>
</dbReference>
<proteinExistence type="predicted"/>
<reference evidence="3 4" key="1">
    <citation type="submission" date="2013-05" db="EMBL/GenBank/DDBJ databases">
        <title>Draft genome of the parasitic nematode Anyclostoma ceylanicum.</title>
        <authorList>
            <person name="Mitreva M."/>
        </authorList>
    </citation>
    <scope>NUCLEOTIDE SEQUENCE [LARGE SCALE GENOMIC DNA]</scope>
</reference>
<evidence type="ECO:0000313" key="4">
    <source>
        <dbReference type="Proteomes" id="UP000054495"/>
    </source>
</evidence>
<feature type="region of interest" description="Disordered" evidence="1">
    <location>
        <begin position="15"/>
        <end position="47"/>
    </location>
</feature>
<dbReference type="InterPro" id="IPR036388">
    <property type="entry name" value="WH-like_DNA-bd_sf"/>
</dbReference>
<dbReference type="PANTHER" id="PTHR46238">
    <property type="entry name" value="REVERSE TRANSCRIPTASE DOMAIN-CONTAINING PROTEIN"/>
    <property type="match status" value="1"/>
</dbReference>
<name>A0A0D6L5Q3_9BILA</name>